<evidence type="ECO:0000313" key="8">
    <source>
        <dbReference type="EMBL" id="VFK63839.1"/>
    </source>
</evidence>
<proteinExistence type="inferred from homology"/>
<keyword evidence="2" id="KW-0238">DNA-binding</keyword>
<evidence type="ECO:0000259" key="5">
    <source>
        <dbReference type="Pfam" id="PF02954"/>
    </source>
</evidence>
<dbReference type="PRINTS" id="PR01590">
    <property type="entry name" value="HTHFIS"/>
</dbReference>
<evidence type="ECO:0000256" key="3">
    <source>
        <dbReference type="ARBA" id="ARBA00029540"/>
    </source>
</evidence>
<evidence type="ECO:0000256" key="1">
    <source>
        <dbReference type="ARBA" id="ARBA00008559"/>
    </source>
</evidence>
<dbReference type="PANTHER" id="PTHR47918">
    <property type="entry name" value="DNA-BINDING PROTEIN FIS"/>
    <property type="match status" value="1"/>
</dbReference>
<evidence type="ECO:0000313" key="7">
    <source>
        <dbReference type="EMBL" id="VFK55482.1"/>
    </source>
</evidence>
<evidence type="ECO:0000313" key="6">
    <source>
        <dbReference type="EMBL" id="VFK53859.1"/>
    </source>
</evidence>
<evidence type="ECO:0000256" key="2">
    <source>
        <dbReference type="ARBA" id="ARBA00023125"/>
    </source>
</evidence>
<reference evidence="7" key="1">
    <citation type="submission" date="2019-02" db="EMBL/GenBank/DDBJ databases">
        <authorList>
            <person name="Gruber-Vodicka R. H."/>
            <person name="Seah K. B. B."/>
        </authorList>
    </citation>
    <scope>NUCLEOTIDE SEQUENCE</scope>
    <source>
        <strain evidence="8">BECK_BY1</strain>
        <strain evidence="7">BECK_BY2</strain>
        <strain evidence="6">BECK_BY3</strain>
    </source>
</reference>
<dbReference type="GO" id="GO:0043565">
    <property type="term" value="F:sequence-specific DNA binding"/>
    <property type="evidence" value="ECO:0007669"/>
    <property type="project" value="InterPro"/>
</dbReference>
<dbReference type="PANTHER" id="PTHR47918:SF1">
    <property type="entry name" value="DNA-BINDING PROTEIN FIS"/>
    <property type="match status" value="1"/>
</dbReference>
<accession>A0A450ZNW3</accession>
<comment type="similarity">
    <text evidence="1">Belongs to the transcriptional regulatory Fis family.</text>
</comment>
<sequence length="99" mass="11143">MTLAGEERGEANDHVQECDNKKPQPLHECVRNAIENYFLQLDGHAPSFGLYKMVINEVEAPLLKVVLQQARGNYSRAAELLGINRATLRKKLKQLQITG</sequence>
<dbReference type="EMBL" id="CAADFY010000030">
    <property type="protein sequence ID" value="VFK53859.1"/>
    <property type="molecule type" value="Genomic_DNA"/>
</dbReference>
<dbReference type="Pfam" id="PF02954">
    <property type="entry name" value="HTH_8"/>
    <property type="match status" value="1"/>
</dbReference>
<dbReference type="EMBL" id="CAADFX010000228">
    <property type="protein sequence ID" value="VFK63839.1"/>
    <property type="molecule type" value="Genomic_DNA"/>
</dbReference>
<protein>
    <recommendedName>
        <fullName evidence="3">Putative Fis-like DNA-binding protein</fullName>
    </recommendedName>
</protein>
<dbReference type="SUPFAM" id="SSF46689">
    <property type="entry name" value="Homeodomain-like"/>
    <property type="match status" value="1"/>
</dbReference>
<dbReference type="Gene3D" id="1.10.10.60">
    <property type="entry name" value="Homeodomain-like"/>
    <property type="match status" value="1"/>
</dbReference>
<dbReference type="InterPro" id="IPR050207">
    <property type="entry name" value="Trans_regulatory_Fis"/>
</dbReference>
<dbReference type="InterPro" id="IPR009057">
    <property type="entry name" value="Homeodomain-like_sf"/>
</dbReference>
<dbReference type="PIRSF" id="PIRSF002097">
    <property type="entry name" value="DNA-binding_Fis"/>
    <property type="match status" value="1"/>
</dbReference>
<organism evidence="7">
    <name type="scientific">Candidatus Kentrum sp. TUN</name>
    <dbReference type="NCBI Taxonomy" id="2126343"/>
    <lineage>
        <taxon>Bacteria</taxon>
        <taxon>Pseudomonadati</taxon>
        <taxon>Pseudomonadota</taxon>
        <taxon>Gammaproteobacteria</taxon>
        <taxon>Candidatus Kentrum</taxon>
    </lineage>
</organism>
<name>A0A450ZNW3_9GAMM</name>
<dbReference type="EMBL" id="CAADFV010000030">
    <property type="protein sequence ID" value="VFK55482.1"/>
    <property type="molecule type" value="Genomic_DNA"/>
</dbReference>
<gene>
    <name evidence="8" type="ORF">BECKTUN1418D_GA0071000_12282</name>
    <name evidence="7" type="ORF">BECKTUN1418E_GA0071001_10303</name>
    <name evidence="6" type="ORF">BECKTUN1418F_GA0071002_10303</name>
</gene>
<dbReference type="AlphaFoldDB" id="A0A450ZNW3"/>
<dbReference type="InterPro" id="IPR005412">
    <property type="entry name" value="Fis_DNA-bd"/>
</dbReference>
<feature type="region of interest" description="Disordered" evidence="4">
    <location>
        <begin position="1"/>
        <end position="22"/>
    </location>
</feature>
<evidence type="ECO:0000256" key="4">
    <source>
        <dbReference type="SAM" id="MobiDB-lite"/>
    </source>
</evidence>
<dbReference type="GO" id="GO:0006355">
    <property type="term" value="P:regulation of DNA-templated transcription"/>
    <property type="evidence" value="ECO:0007669"/>
    <property type="project" value="InterPro"/>
</dbReference>
<feature type="domain" description="DNA binding HTH" evidence="5">
    <location>
        <begin position="56"/>
        <end position="95"/>
    </location>
</feature>
<dbReference type="InterPro" id="IPR002197">
    <property type="entry name" value="HTH_Fis"/>
</dbReference>